<feature type="domain" description="T6SS Phospholipase effector Tle1-like catalytic" evidence="1">
    <location>
        <begin position="2"/>
        <end position="266"/>
    </location>
</feature>
<dbReference type="InterPro" id="IPR018712">
    <property type="entry name" value="Tle1-like_cat"/>
</dbReference>
<reference evidence="3" key="1">
    <citation type="journal article" date="2019" name="Int. J. Syst. Evol. Microbiol.">
        <title>The Global Catalogue of Microorganisms (GCM) 10K type strain sequencing project: providing services to taxonomists for standard genome sequencing and annotation.</title>
        <authorList>
            <consortium name="The Broad Institute Genomics Platform"/>
            <consortium name="The Broad Institute Genome Sequencing Center for Infectious Disease"/>
            <person name="Wu L."/>
            <person name="Ma J."/>
        </authorList>
    </citation>
    <scope>NUCLEOTIDE SEQUENCE [LARGE SCALE GENOMIC DNA]</scope>
    <source>
        <strain evidence="3">CCM 8939</strain>
    </source>
</reference>
<comment type="caution">
    <text evidence="2">The sequence shown here is derived from an EMBL/GenBank/DDBJ whole genome shotgun (WGS) entry which is preliminary data.</text>
</comment>
<dbReference type="Pfam" id="PF09994">
    <property type="entry name" value="T6SS_Tle1-like_cat"/>
    <property type="match status" value="1"/>
</dbReference>
<dbReference type="RefSeq" id="WP_188412013.1">
    <property type="nucleotide sequence ID" value="NZ_BMDJ01000002.1"/>
</dbReference>
<dbReference type="EMBL" id="BMDJ01000002">
    <property type="protein sequence ID" value="GGI23595.1"/>
    <property type="molecule type" value="Genomic_DNA"/>
</dbReference>
<name>A0ABQ2BG08_9SPHI</name>
<accession>A0ABQ2BG08</accession>
<keyword evidence="3" id="KW-1185">Reference proteome</keyword>
<evidence type="ECO:0000259" key="1">
    <source>
        <dbReference type="Pfam" id="PF09994"/>
    </source>
</evidence>
<sequence>MKRIIVCCDGTWNSPGDTEDGEPIKTNVQKLFESVCNVDEKGVIQIKHYIEGVGTSGSRFRQILDGATGRGLDHNILSAYKFLVWNYIKGDEIYLFGFSRGAYTARSVAGLIRNCGIIRNDDLGLINEAYHHYRNRKDPGWAPNGKNATDFRKKYSTESIIKFIGVWDTVGSLGIPLSIFRIFNSNKYKFHDTTLSSFVDYAYHGLAIDERRKSFKPTLWNESRYASSRKVPQIMEQRWFTGVHSSVGGGYPDARLSDIALSWMLEKAMDTDLGIDKKYVSDYLSQSIDGKIYNSFVFPFNCFGPLKRIISSRNEYNASIDPTAIKRWNRDERYRPENLRHVVEQIEKTGKWPK</sequence>
<proteinExistence type="predicted"/>
<evidence type="ECO:0000313" key="3">
    <source>
        <dbReference type="Proteomes" id="UP000645390"/>
    </source>
</evidence>
<dbReference type="PANTHER" id="PTHR33840">
    <property type="match status" value="1"/>
</dbReference>
<gene>
    <name evidence="2" type="ORF">GCM10008119_08430</name>
</gene>
<dbReference type="Proteomes" id="UP000645390">
    <property type="component" value="Unassembled WGS sequence"/>
</dbReference>
<dbReference type="PANTHER" id="PTHR33840:SF1">
    <property type="entry name" value="TLE1 PHOSPHOLIPASE DOMAIN-CONTAINING PROTEIN"/>
    <property type="match status" value="1"/>
</dbReference>
<protein>
    <recommendedName>
        <fullName evidence="1">T6SS Phospholipase effector Tle1-like catalytic domain-containing protein</fullName>
    </recommendedName>
</protein>
<evidence type="ECO:0000313" key="2">
    <source>
        <dbReference type="EMBL" id="GGI23595.1"/>
    </source>
</evidence>
<organism evidence="2 3">
    <name type="scientific">Pedobacter mendelii</name>
    <dbReference type="NCBI Taxonomy" id="1908240"/>
    <lineage>
        <taxon>Bacteria</taxon>
        <taxon>Pseudomonadati</taxon>
        <taxon>Bacteroidota</taxon>
        <taxon>Sphingobacteriia</taxon>
        <taxon>Sphingobacteriales</taxon>
        <taxon>Sphingobacteriaceae</taxon>
        <taxon>Pedobacter</taxon>
    </lineage>
</organism>
<dbReference type="InterPro" id="IPR029058">
    <property type="entry name" value="AB_hydrolase_fold"/>
</dbReference>
<dbReference type="SUPFAM" id="SSF53474">
    <property type="entry name" value="alpha/beta-Hydrolases"/>
    <property type="match status" value="1"/>
</dbReference>